<dbReference type="EMBL" id="VSWD01000011">
    <property type="protein sequence ID" value="KAK3087695.1"/>
    <property type="molecule type" value="Genomic_DNA"/>
</dbReference>
<dbReference type="PROSITE" id="PS50871">
    <property type="entry name" value="C1Q"/>
    <property type="match status" value="1"/>
</dbReference>
<comment type="caution">
    <text evidence="5">The sequence shown here is derived from an EMBL/GenBank/DDBJ whole genome shotgun (WGS) entry which is preliminary data.</text>
</comment>
<dbReference type="Gene3D" id="2.60.120.40">
    <property type="match status" value="1"/>
</dbReference>
<evidence type="ECO:0000313" key="5">
    <source>
        <dbReference type="EMBL" id="KAK3087695.1"/>
    </source>
</evidence>
<evidence type="ECO:0000256" key="1">
    <source>
        <dbReference type="ARBA" id="ARBA00004613"/>
    </source>
</evidence>
<evidence type="ECO:0000256" key="3">
    <source>
        <dbReference type="ARBA" id="ARBA00022729"/>
    </source>
</evidence>
<accession>A0AA88XLM5</accession>
<dbReference type="PANTHER" id="PTHR22923:SF103">
    <property type="entry name" value="CEREBELLIN 20-RELATED"/>
    <property type="match status" value="1"/>
</dbReference>
<dbReference type="GO" id="GO:0099558">
    <property type="term" value="P:maintenance of synapse structure"/>
    <property type="evidence" value="ECO:0007669"/>
    <property type="project" value="TreeGrafter"/>
</dbReference>
<keyword evidence="3" id="KW-0732">Signal</keyword>
<dbReference type="AlphaFoldDB" id="A0AA88XLM5"/>
<dbReference type="GO" id="GO:0005576">
    <property type="term" value="C:extracellular region"/>
    <property type="evidence" value="ECO:0007669"/>
    <property type="project" value="UniProtKB-SubCell"/>
</dbReference>
<evidence type="ECO:0000313" key="6">
    <source>
        <dbReference type="Proteomes" id="UP001186944"/>
    </source>
</evidence>
<comment type="subcellular location">
    <subcellularLocation>
        <location evidence="1">Secreted</location>
    </subcellularLocation>
</comment>
<dbReference type="Pfam" id="PF00386">
    <property type="entry name" value="C1q"/>
    <property type="match status" value="1"/>
</dbReference>
<name>A0AA88XLM5_PINIB</name>
<dbReference type="InterPro" id="IPR001073">
    <property type="entry name" value="C1q_dom"/>
</dbReference>
<evidence type="ECO:0000256" key="2">
    <source>
        <dbReference type="ARBA" id="ARBA00022525"/>
    </source>
</evidence>
<gene>
    <name evidence="5" type="ORF">FSP39_009261</name>
</gene>
<sequence length="129" mass="14321">MDNSIGKYHTFVYDRLISNIGGAYNKHSGIFTAPKSGVFAFLWTIFVESRHPIDGQFGEIVTELMVNSHITGYSAVDTEKDADDDQAMGFAIVQLSQGDVAYIRSASNPQGTLQNDYRGEWTFSGWQIS</sequence>
<dbReference type="InterPro" id="IPR050822">
    <property type="entry name" value="Cerebellin_Synaptic_Org"/>
</dbReference>
<evidence type="ECO:0000259" key="4">
    <source>
        <dbReference type="PROSITE" id="PS50871"/>
    </source>
</evidence>
<proteinExistence type="predicted"/>
<protein>
    <recommendedName>
        <fullName evidence="4">C1q domain-containing protein</fullName>
    </recommendedName>
</protein>
<dbReference type="SMART" id="SM00110">
    <property type="entry name" value="C1Q"/>
    <property type="match status" value="1"/>
</dbReference>
<keyword evidence="6" id="KW-1185">Reference proteome</keyword>
<organism evidence="5 6">
    <name type="scientific">Pinctada imbricata</name>
    <name type="common">Atlantic pearl-oyster</name>
    <name type="synonym">Pinctada martensii</name>
    <dbReference type="NCBI Taxonomy" id="66713"/>
    <lineage>
        <taxon>Eukaryota</taxon>
        <taxon>Metazoa</taxon>
        <taxon>Spiralia</taxon>
        <taxon>Lophotrochozoa</taxon>
        <taxon>Mollusca</taxon>
        <taxon>Bivalvia</taxon>
        <taxon>Autobranchia</taxon>
        <taxon>Pteriomorphia</taxon>
        <taxon>Pterioida</taxon>
        <taxon>Pterioidea</taxon>
        <taxon>Pteriidae</taxon>
        <taxon>Pinctada</taxon>
    </lineage>
</organism>
<dbReference type="InterPro" id="IPR008983">
    <property type="entry name" value="Tumour_necrosis_fac-like_dom"/>
</dbReference>
<feature type="domain" description="C1q" evidence="4">
    <location>
        <begin position="1"/>
        <end position="129"/>
    </location>
</feature>
<keyword evidence="2" id="KW-0964">Secreted</keyword>
<dbReference type="SUPFAM" id="SSF49842">
    <property type="entry name" value="TNF-like"/>
    <property type="match status" value="1"/>
</dbReference>
<dbReference type="Proteomes" id="UP001186944">
    <property type="component" value="Unassembled WGS sequence"/>
</dbReference>
<dbReference type="PANTHER" id="PTHR22923">
    <property type="entry name" value="CEREBELLIN-RELATED"/>
    <property type="match status" value="1"/>
</dbReference>
<dbReference type="GO" id="GO:0045202">
    <property type="term" value="C:synapse"/>
    <property type="evidence" value="ECO:0007669"/>
    <property type="project" value="TreeGrafter"/>
</dbReference>
<reference evidence="5" key="1">
    <citation type="submission" date="2019-08" db="EMBL/GenBank/DDBJ databases">
        <title>The improved chromosome-level genome for the pearl oyster Pinctada fucata martensii using PacBio sequencing and Hi-C.</title>
        <authorList>
            <person name="Zheng Z."/>
        </authorList>
    </citation>
    <scope>NUCLEOTIDE SEQUENCE</scope>
    <source>
        <strain evidence="5">ZZ-2019</strain>
        <tissue evidence="5">Adductor muscle</tissue>
    </source>
</reference>